<dbReference type="OrthoDB" id="3437405at2759"/>
<dbReference type="Proteomes" id="UP000256645">
    <property type="component" value="Unassembled WGS sequence"/>
</dbReference>
<evidence type="ECO:0000256" key="2">
    <source>
        <dbReference type="SAM" id="Phobius"/>
    </source>
</evidence>
<proteinExistence type="predicted"/>
<evidence type="ECO:0000256" key="1">
    <source>
        <dbReference type="SAM" id="MobiDB-lite"/>
    </source>
</evidence>
<dbReference type="AlphaFoldDB" id="A0A3D8QNQ1"/>
<name>A0A3D8QNQ1_9HELO</name>
<evidence type="ECO:0000313" key="4">
    <source>
        <dbReference type="Proteomes" id="UP000256645"/>
    </source>
</evidence>
<feature type="region of interest" description="Disordered" evidence="1">
    <location>
        <begin position="683"/>
        <end position="704"/>
    </location>
</feature>
<evidence type="ECO:0000313" key="3">
    <source>
        <dbReference type="EMBL" id="RDW63417.1"/>
    </source>
</evidence>
<reference evidence="3 4" key="1">
    <citation type="journal article" date="2018" name="IMA Fungus">
        <title>IMA Genome-F 9: Draft genome sequence of Annulohypoxylon stygium, Aspergillus mulundensis, Berkeleyomyces basicola (syn. Thielaviopsis basicola), Ceratocystis smalleyi, two Cercospora beticola strains, Coleophoma cylindrospora, Fusarium fracticaudum, Phialophora cf. hyalina, and Morchella septimelata.</title>
        <authorList>
            <person name="Wingfield B.D."/>
            <person name="Bills G.F."/>
            <person name="Dong Y."/>
            <person name="Huang W."/>
            <person name="Nel W.J."/>
            <person name="Swalarsk-Parry B.S."/>
            <person name="Vaghefi N."/>
            <person name="Wilken P.M."/>
            <person name="An Z."/>
            <person name="de Beer Z.W."/>
            <person name="De Vos L."/>
            <person name="Chen L."/>
            <person name="Duong T.A."/>
            <person name="Gao Y."/>
            <person name="Hammerbacher A."/>
            <person name="Kikkert J.R."/>
            <person name="Li Y."/>
            <person name="Li H."/>
            <person name="Li K."/>
            <person name="Li Q."/>
            <person name="Liu X."/>
            <person name="Ma X."/>
            <person name="Naidoo K."/>
            <person name="Pethybridge S.J."/>
            <person name="Sun J."/>
            <person name="Steenkamp E.T."/>
            <person name="van der Nest M.A."/>
            <person name="van Wyk S."/>
            <person name="Wingfield M.J."/>
            <person name="Xiong C."/>
            <person name="Yue Q."/>
            <person name="Zhang X."/>
        </authorList>
    </citation>
    <scope>NUCLEOTIDE SEQUENCE [LARGE SCALE GENOMIC DNA]</scope>
    <source>
        <strain evidence="3 4">BP6252</strain>
    </source>
</reference>
<keyword evidence="2" id="KW-1133">Transmembrane helix</keyword>
<comment type="caution">
    <text evidence="3">The sequence shown here is derived from an EMBL/GenBank/DDBJ whole genome shotgun (WGS) entry which is preliminary data.</text>
</comment>
<accession>A0A3D8QNQ1</accession>
<feature type="transmembrane region" description="Helical" evidence="2">
    <location>
        <begin position="44"/>
        <end position="66"/>
    </location>
</feature>
<dbReference type="STRING" id="1849047.A0A3D8QNQ1"/>
<sequence length="704" mass="79849">MFNFITDHWLPVLITIIAYNLPWPTTFVAIIASRFIWSSTLSVIFSYWKTILITVIAWRVLLPLVWQGTAEPVYPWPQASPEDAEDRVPDAVLFEAATLSYFLDAAQSGLMPGEEESKQGILPSSEMRHFGLEYQAWAPEPWATKLPPPPGPFGSMPGVSPAPIIRVGFALSGLGDLMEKAFTLTALDDQIERSFKFIKSTIWFGMVPMSDARWKAKGLDDPANIEEAIAVIRQVVDVFEYFRKPSIQGQFRLTHNKITAEIDIFQDAIEALRVVEGQPDFDFNLTKIWQDYIHNLFIFRVSQSKAWAFKHLKVLFEIWKAKFLEKLQTGREISETKQTVIIDHYMLAVLDQLLTLYFDADIAIRGRTQGFMMTYGIEQAMLPLERSANELNKIYSRLDGALVTQMKKAMKDTIQQRTRDRHAMEASQGPRSRHTFMEKPALIFDREWGHKSLQSQIDTPIEMKIEPWVQQLKAASINRFGFVVYRLSYEEDNEKWVKLLSVLRDGLESGWEGLVGAETIKSKEMLHWIDGRQEDVPEGDLQAALKHFQTFSKSTEFPTGLSNNIFLAITPQSVASFIDTQAEEPRGGDFRGWLHAVEVSNPPVGSSTDAGNSDSTTESTASKRDSLSSYDGTIKIIDQLVWTDLYAKTVMSGIQPMEGYSELAKQHPWGVYVGPSTAVSRKRWREMKNNTGNSSTVDTEDKID</sequence>
<protein>
    <submittedName>
        <fullName evidence="3">Uncharacterized protein</fullName>
    </submittedName>
</protein>
<feature type="transmembrane region" description="Helical" evidence="2">
    <location>
        <begin position="12"/>
        <end position="32"/>
    </location>
</feature>
<keyword evidence="2" id="KW-0812">Transmembrane</keyword>
<feature type="compositionally biased region" description="Polar residues" evidence="1">
    <location>
        <begin position="603"/>
        <end position="620"/>
    </location>
</feature>
<organism evidence="3 4">
    <name type="scientific">Coleophoma cylindrospora</name>
    <dbReference type="NCBI Taxonomy" id="1849047"/>
    <lineage>
        <taxon>Eukaryota</taxon>
        <taxon>Fungi</taxon>
        <taxon>Dikarya</taxon>
        <taxon>Ascomycota</taxon>
        <taxon>Pezizomycotina</taxon>
        <taxon>Leotiomycetes</taxon>
        <taxon>Helotiales</taxon>
        <taxon>Dermateaceae</taxon>
        <taxon>Coleophoma</taxon>
    </lineage>
</organism>
<feature type="region of interest" description="Disordered" evidence="1">
    <location>
        <begin position="601"/>
        <end position="625"/>
    </location>
</feature>
<keyword evidence="2" id="KW-0472">Membrane</keyword>
<gene>
    <name evidence="3" type="ORF">BP6252_10962</name>
</gene>
<keyword evidence="4" id="KW-1185">Reference proteome</keyword>
<dbReference type="EMBL" id="PDLM01000013">
    <property type="protein sequence ID" value="RDW63417.1"/>
    <property type="molecule type" value="Genomic_DNA"/>
</dbReference>